<dbReference type="AlphaFoldDB" id="A0A0A9H4L1"/>
<evidence type="ECO:0000313" key="2">
    <source>
        <dbReference type="EMBL" id="JAE31677.1"/>
    </source>
</evidence>
<protein>
    <submittedName>
        <fullName evidence="2">Uncharacterized protein</fullName>
    </submittedName>
</protein>
<dbReference type="EMBL" id="GBRH01166219">
    <property type="protein sequence ID" value="JAE31677.1"/>
    <property type="molecule type" value="Transcribed_RNA"/>
</dbReference>
<organism evidence="2">
    <name type="scientific">Arundo donax</name>
    <name type="common">Giant reed</name>
    <name type="synonym">Donax arundinaceus</name>
    <dbReference type="NCBI Taxonomy" id="35708"/>
    <lineage>
        <taxon>Eukaryota</taxon>
        <taxon>Viridiplantae</taxon>
        <taxon>Streptophyta</taxon>
        <taxon>Embryophyta</taxon>
        <taxon>Tracheophyta</taxon>
        <taxon>Spermatophyta</taxon>
        <taxon>Magnoliopsida</taxon>
        <taxon>Liliopsida</taxon>
        <taxon>Poales</taxon>
        <taxon>Poaceae</taxon>
        <taxon>PACMAD clade</taxon>
        <taxon>Arundinoideae</taxon>
        <taxon>Arundineae</taxon>
        <taxon>Arundo</taxon>
    </lineage>
</organism>
<accession>A0A0A9H4L1</accession>
<evidence type="ECO:0000256" key="1">
    <source>
        <dbReference type="SAM" id="MobiDB-lite"/>
    </source>
</evidence>
<name>A0A0A9H4L1_ARUDO</name>
<feature type="region of interest" description="Disordered" evidence="1">
    <location>
        <begin position="1"/>
        <end position="48"/>
    </location>
</feature>
<proteinExistence type="predicted"/>
<feature type="compositionally biased region" description="Basic and acidic residues" evidence="1">
    <location>
        <begin position="7"/>
        <end position="33"/>
    </location>
</feature>
<reference evidence="2" key="2">
    <citation type="journal article" date="2015" name="Data Brief">
        <title>Shoot transcriptome of the giant reed, Arundo donax.</title>
        <authorList>
            <person name="Barrero R.A."/>
            <person name="Guerrero F.D."/>
            <person name="Moolhuijzen P."/>
            <person name="Goolsby J.A."/>
            <person name="Tidwell J."/>
            <person name="Bellgard S.E."/>
            <person name="Bellgard M.I."/>
        </authorList>
    </citation>
    <scope>NUCLEOTIDE SEQUENCE</scope>
    <source>
        <tissue evidence="2">Shoot tissue taken approximately 20 cm above the soil surface</tissue>
    </source>
</reference>
<sequence>MRTPNPMEKEKRIEGLHHTKKRQDPEHDLEIKHRAPTNLEVPRSQENF</sequence>
<reference evidence="2" key="1">
    <citation type="submission" date="2014-09" db="EMBL/GenBank/DDBJ databases">
        <authorList>
            <person name="Magalhaes I.L.F."/>
            <person name="Oliveira U."/>
            <person name="Santos F.R."/>
            <person name="Vidigal T.H.D.A."/>
            <person name="Brescovit A.D."/>
            <person name="Santos A.J."/>
        </authorList>
    </citation>
    <scope>NUCLEOTIDE SEQUENCE</scope>
    <source>
        <tissue evidence="2">Shoot tissue taken approximately 20 cm above the soil surface</tissue>
    </source>
</reference>